<accession>A0ABN9PU60</accession>
<evidence type="ECO:0000313" key="3">
    <source>
        <dbReference type="Proteomes" id="UP001189429"/>
    </source>
</evidence>
<comment type="caution">
    <text evidence="2">The sequence shown here is derived from an EMBL/GenBank/DDBJ whole genome shotgun (WGS) entry which is preliminary data.</text>
</comment>
<dbReference type="EMBL" id="CAUYUJ010001256">
    <property type="protein sequence ID" value="CAK0795070.1"/>
    <property type="molecule type" value="Genomic_DNA"/>
</dbReference>
<evidence type="ECO:0000256" key="1">
    <source>
        <dbReference type="SAM" id="MobiDB-lite"/>
    </source>
</evidence>
<dbReference type="Proteomes" id="UP001189429">
    <property type="component" value="Unassembled WGS sequence"/>
</dbReference>
<feature type="region of interest" description="Disordered" evidence="1">
    <location>
        <begin position="1"/>
        <end position="23"/>
    </location>
</feature>
<name>A0ABN9PU60_9DINO</name>
<proteinExistence type="predicted"/>
<sequence>MRPPGRPAAASAQGDAPVPGAMGFFKNARRRDVGAGAKDAPASMLAVAAPGLPGAGEEEAGAELDPVEAAKLAALGRLPAYAQARLRDARRGAVEELPPEEERRRREELGRQEAERAAELEELERQSLLEEKMSGVRAMTRGVHW</sequence>
<keyword evidence="3" id="KW-1185">Reference proteome</keyword>
<organism evidence="2 3">
    <name type="scientific">Prorocentrum cordatum</name>
    <dbReference type="NCBI Taxonomy" id="2364126"/>
    <lineage>
        <taxon>Eukaryota</taxon>
        <taxon>Sar</taxon>
        <taxon>Alveolata</taxon>
        <taxon>Dinophyceae</taxon>
        <taxon>Prorocentrales</taxon>
        <taxon>Prorocentraceae</taxon>
        <taxon>Prorocentrum</taxon>
    </lineage>
</organism>
<evidence type="ECO:0000313" key="2">
    <source>
        <dbReference type="EMBL" id="CAK0795070.1"/>
    </source>
</evidence>
<feature type="region of interest" description="Disordered" evidence="1">
    <location>
        <begin position="89"/>
        <end position="113"/>
    </location>
</feature>
<reference evidence="2" key="1">
    <citation type="submission" date="2023-10" db="EMBL/GenBank/DDBJ databases">
        <authorList>
            <person name="Chen Y."/>
            <person name="Shah S."/>
            <person name="Dougan E. K."/>
            <person name="Thang M."/>
            <person name="Chan C."/>
        </authorList>
    </citation>
    <scope>NUCLEOTIDE SEQUENCE [LARGE SCALE GENOMIC DNA]</scope>
</reference>
<protein>
    <submittedName>
        <fullName evidence="2">Uncharacterized protein</fullName>
    </submittedName>
</protein>
<gene>
    <name evidence="2" type="ORF">PCOR1329_LOCUS4847</name>
</gene>